<evidence type="ECO:0000313" key="2">
    <source>
        <dbReference type="Proteomes" id="UP000199230"/>
    </source>
</evidence>
<keyword evidence="2" id="KW-1185">Reference proteome</keyword>
<dbReference type="OrthoDB" id="47603at2"/>
<dbReference type="CDD" id="cd09846">
    <property type="entry name" value="DUF1312"/>
    <property type="match status" value="1"/>
</dbReference>
<sequence>MTKIMKPGDYVLILFVVLASAGAFFAIPQLLTETADQKMIIVTMDGEEIHRFPLEDQEEAYFIDFPFNYQGEEYTGRLEVDEGAVRLHRLPEEIVPLSIHADMGWISETYQMIVSLPIRMYVSLEIEEGKKAHPDIDIFAY</sequence>
<dbReference type="Proteomes" id="UP000199230">
    <property type="component" value="Unassembled WGS sequence"/>
</dbReference>
<organism evidence="1 2">
    <name type="scientific">Tindallia californiensis</name>
    <dbReference type="NCBI Taxonomy" id="159292"/>
    <lineage>
        <taxon>Bacteria</taxon>
        <taxon>Bacillati</taxon>
        <taxon>Bacillota</taxon>
        <taxon>Clostridia</taxon>
        <taxon>Peptostreptococcales</taxon>
        <taxon>Tindalliaceae</taxon>
        <taxon>Tindallia</taxon>
    </lineage>
</organism>
<dbReference type="InterPro" id="IPR038690">
    <property type="entry name" value="NusG_2_sf"/>
</dbReference>
<gene>
    <name evidence="1" type="ORF">SAMN05192546_103200</name>
</gene>
<accession>A0A1H3LF82</accession>
<dbReference type="STRING" id="159292.SAMN05192546_103200"/>
<proteinExistence type="predicted"/>
<evidence type="ECO:0000313" key="1">
    <source>
        <dbReference type="EMBL" id="SDY63207.1"/>
    </source>
</evidence>
<name>A0A1H3LF82_9FIRM</name>
<dbReference type="Pfam" id="PF07009">
    <property type="entry name" value="NusG_II"/>
    <property type="match status" value="1"/>
</dbReference>
<dbReference type="AlphaFoldDB" id="A0A1H3LF82"/>
<dbReference type="RefSeq" id="WP_093311909.1">
    <property type="nucleotide sequence ID" value="NZ_FNPV01000003.1"/>
</dbReference>
<dbReference type="Gene3D" id="2.60.320.10">
    <property type="entry name" value="N-utilization substance G protein NusG, insert domain"/>
    <property type="match status" value="1"/>
</dbReference>
<reference evidence="1 2" key="1">
    <citation type="submission" date="2016-10" db="EMBL/GenBank/DDBJ databases">
        <authorList>
            <person name="de Groot N.N."/>
        </authorList>
    </citation>
    <scope>NUCLEOTIDE SEQUENCE [LARGE SCALE GENOMIC DNA]</scope>
    <source>
        <strain evidence="1 2">APO</strain>
    </source>
</reference>
<protein>
    <submittedName>
        <fullName evidence="1">Uncharacterized protein</fullName>
    </submittedName>
</protein>
<dbReference type="EMBL" id="FNPV01000003">
    <property type="protein sequence ID" value="SDY63207.1"/>
    <property type="molecule type" value="Genomic_DNA"/>
</dbReference>